<accession>A0A6J8DJI6</accession>
<evidence type="ECO:0000313" key="1">
    <source>
        <dbReference type="EMBL" id="CAC5408289.1"/>
    </source>
</evidence>
<reference evidence="1 2" key="1">
    <citation type="submission" date="2020-06" db="EMBL/GenBank/DDBJ databases">
        <authorList>
            <person name="Li R."/>
            <person name="Bekaert M."/>
        </authorList>
    </citation>
    <scope>NUCLEOTIDE SEQUENCE [LARGE SCALE GENOMIC DNA]</scope>
    <source>
        <strain evidence="2">wild</strain>
    </source>
</reference>
<protein>
    <recommendedName>
        <fullName evidence="3">DZIP3-like HEPN domain-containing protein</fullName>
    </recommendedName>
</protein>
<dbReference type="EMBL" id="CACVKT020007520">
    <property type="protein sequence ID" value="CAC5408289.1"/>
    <property type="molecule type" value="Genomic_DNA"/>
</dbReference>
<gene>
    <name evidence="1" type="ORF">MCOR_41700</name>
</gene>
<organism evidence="1 2">
    <name type="scientific">Mytilus coruscus</name>
    <name type="common">Sea mussel</name>
    <dbReference type="NCBI Taxonomy" id="42192"/>
    <lineage>
        <taxon>Eukaryota</taxon>
        <taxon>Metazoa</taxon>
        <taxon>Spiralia</taxon>
        <taxon>Lophotrochozoa</taxon>
        <taxon>Mollusca</taxon>
        <taxon>Bivalvia</taxon>
        <taxon>Autobranchia</taxon>
        <taxon>Pteriomorphia</taxon>
        <taxon>Mytilida</taxon>
        <taxon>Mytiloidea</taxon>
        <taxon>Mytilidae</taxon>
        <taxon>Mytilinae</taxon>
        <taxon>Mytilus</taxon>
    </lineage>
</organism>
<name>A0A6J8DJI6_MYTCO</name>
<dbReference type="Proteomes" id="UP000507470">
    <property type="component" value="Unassembled WGS sequence"/>
</dbReference>
<dbReference type="AlphaFoldDB" id="A0A6J8DJI6"/>
<dbReference type="OrthoDB" id="10301326at2759"/>
<proteinExistence type="predicted"/>
<sequence length="275" mass="32135">MGDEESNEHLKIFKCLVDTGADVLRSAVERKLFNNNAITFKQYLHNAKHQFYHQFEKNRSKPCCSGNPHNCYVNGNMDKKIFNKVYNKTATSDTHHCLDRFEVKAGITTDDLDLSDLNFFLYNSNTLSQQETNTLQTIMSIRSSICHPDSSHCYSIDELQNIWLSLEQAVFFFAEPYRYRKLVTMHIKTLRSCKVHEIDSQKIINEMRTESEKILNELQMETQTQTDIITKSVKEETVELKNCIIDENDQTQSNFKKLTGLFIMIIDTSKYIWIE</sequence>
<evidence type="ECO:0008006" key="3">
    <source>
        <dbReference type="Google" id="ProtNLM"/>
    </source>
</evidence>
<keyword evidence="2" id="KW-1185">Reference proteome</keyword>
<evidence type="ECO:0000313" key="2">
    <source>
        <dbReference type="Proteomes" id="UP000507470"/>
    </source>
</evidence>